<dbReference type="Pfam" id="PF14310">
    <property type="entry name" value="Fn3-like"/>
    <property type="match status" value="1"/>
</dbReference>
<keyword evidence="6" id="KW-0325">Glycoprotein</keyword>
<evidence type="ECO:0000256" key="6">
    <source>
        <dbReference type="ARBA" id="ARBA00023180"/>
    </source>
</evidence>
<dbReference type="InterPro" id="IPR050288">
    <property type="entry name" value="Cellulose_deg_GH3"/>
</dbReference>
<name>A0A9P8UZQ1_9PEZI</name>
<dbReference type="Pfam" id="PF00933">
    <property type="entry name" value="Glyco_hydro_3"/>
    <property type="match status" value="1"/>
</dbReference>
<keyword evidence="9 10" id="KW-0624">Polysaccharide degradation</keyword>
<comment type="pathway">
    <text evidence="2 10">Glycan metabolism; cellulose degradation.</text>
</comment>
<dbReference type="PANTHER" id="PTHR42715">
    <property type="entry name" value="BETA-GLUCOSIDASE"/>
    <property type="match status" value="1"/>
</dbReference>
<dbReference type="Gene3D" id="2.60.120.260">
    <property type="entry name" value="Galactose-binding domain-like"/>
    <property type="match status" value="1"/>
</dbReference>
<dbReference type="InterPro" id="IPR011658">
    <property type="entry name" value="PA14_dom"/>
</dbReference>
<dbReference type="Pfam" id="PF01915">
    <property type="entry name" value="Glyco_hydro_3_C"/>
    <property type="match status" value="1"/>
</dbReference>
<protein>
    <recommendedName>
        <fullName evidence="4 10">beta-glucosidase</fullName>
        <ecNumber evidence="4 10">3.2.1.21</ecNumber>
    </recommendedName>
</protein>
<dbReference type="SMART" id="SM01217">
    <property type="entry name" value="Fn3_like"/>
    <property type="match status" value="1"/>
</dbReference>
<dbReference type="InterPro" id="IPR001764">
    <property type="entry name" value="Glyco_hydro_3_N"/>
</dbReference>
<evidence type="ECO:0000256" key="9">
    <source>
        <dbReference type="ARBA" id="ARBA00023326"/>
    </source>
</evidence>
<accession>A0A9P8UZQ1</accession>
<dbReference type="EMBL" id="JAGSXJ010000049">
    <property type="protein sequence ID" value="KAH6661792.1"/>
    <property type="molecule type" value="Genomic_DNA"/>
</dbReference>
<dbReference type="Gene3D" id="2.60.40.10">
    <property type="entry name" value="Immunoglobulins"/>
    <property type="match status" value="1"/>
</dbReference>
<keyword evidence="13" id="KW-1185">Reference proteome</keyword>
<dbReference type="InterPro" id="IPR019800">
    <property type="entry name" value="Glyco_hydro_3_AS"/>
</dbReference>
<keyword evidence="5 10" id="KW-0378">Hydrolase</keyword>
<dbReference type="PANTHER" id="PTHR42715:SF3">
    <property type="entry name" value="BETA-GLUCOSIDASE B-RELATED"/>
    <property type="match status" value="1"/>
</dbReference>
<dbReference type="SUPFAM" id="SSF51445">
    <property type="entry name" value="(Trans)glycosidases"/>
    <property type="match status" value="1"/>
</dbReference>
<comment type="similarity">
    <text evidence="3 10">Belongs to the glycosyl hydrolase 3 family.</text>
</comment>
<comment type="caution">
    <text evidence="12">The sequence shown here is derived from an EMBL/GenBank/DDBJ whole genome shotgun (WGS) entry which is preliminary data.</text>
</comment>
<evidence type="ECO:0000256" key="7">
    <source>
        <dbReference type="ARBA" id="ARBA00023277"/>
    </source>
</evidence>
<keyword evidence="8 10" id="KW-0326">Glycosidase</keyword>
<dbReference type="Pfam" id="PF07691">
    <property type="entry name" value="PA14"/>
    <property type="match status" value="1"/>
</dbReference>
<dbReference type="InterPro" id="IPR017853">
    <property type="entry name" value="GH"/>
</dbReference>
<reference evidence="12" key="1">
    <citation type="journal article" date="2021" name="Nat. Commun.">
        <title>Genetic determinants of endophytism in the Arabidopsis root mycobiome.</title>
        <authorList>
            <person name="Mesny F."/>
            <person name="Miyauchi S."/>
            <person name="Thiergart T."/>
            <person name="Pickel B."/>
            <person name="Atanasova L."/>
            <person name="Karlsson M."/>
            <person name="Huettel B."/>
            <person name="Barry K.W."/>
            <person name="Haridas S."/>
            <person name="Chen C."/>
            <person name="Bauer D."/>
            <person name="Andreopoulos W."/>
            <person name="Pangilinan J."/>
            <person name="LaButti K."/>
            <person name="Riley R."/>
            <person name="Lipzen A."/>
            <person name="Clum A."/>
            <person name="Drula E."/>
            <person name="Henrissat B."/>
            <person name="Kohler A."/>
            <person name="Grigoriev I.V."/>
            <person name="Martin F.M."/>
            <person name="Hacquard S."/>
        </authorList>
    </citation>
    <scope>NUCLEOTIDE SEQUENCE</scope>
    <source>
        <strain evidence="12">MPI-SDFR-AT-0117</strain>
    </source>
</reference>
<evidence type="ECO:0000256" key="2">
    <source>
        <dbReference type="ARBA" id="ARBA00004987"/>
    </source>
</evidence>
<dbReference type="InterPro" id="IPR026891">
    <property type="entry name" value="Fn3-like"/>
</dbReference>
<keyword evidence="7 10" id="KW-0119">Carbohydrate metabolism</keyword>
<evidence type="ECO:0000256" key="10">
    <source>
        <dbReference type="RuleBase" id="RU361161"/>
    </source>
</evidence>
<evidence type="ECO:0000313" key="13">
    <source>
        <dbReference type="Proteomes" id="UP000770015"/>
    </source>
</evidence>
<dbReference type="PRINTS" id="PR00133">
    <property type="entry name" value="GLHYDRLASE3"/>
</dbReference>
<sequence length="854" mass="94013">MDTYNNLRALLESLTTEERVSLLSATDWWRTPTILRDGAFVPHIKMSDGPNGARGESYVSGITAACFPCSTCVGATFDVDGARCLGQEIARETITKSANVLLAPTMNIIRSPLGGRNYETYSEDPYLIGTLASAFVNGCQSEGIAATPKHFVGNESEKRRTKMTSQIDEQTLREIYMMPFQLVMRDSDPWCFMTSYNRVNEEYCADSNRLLNEILRKEWGFSGVVVSDWLGTYSTSLAVKSGLDLEMPGPTRWRGEKLLKELQAGSVTIDDINNSAERVLELARKTGRFQNPAELPEKSVHDASRIEFIANLAAEGIVLLKNDGDVLPLQRDKTVAVIGQFATHPSIGGGGSAKVLAQHIISPQQGLEALGVKCLHSAGVPVYAALPHAEPDVVGPFSSVGEIKTNATTPVLLEWFNAKVVGERAVHTSAIASAEYMIKEAWPSYLDEDYCTRMSFTLTPKTSGNHVFSVITTGSATVFLDGVEVFHRPQEPVLQPESFYFFKAKIERHFSVSMVQGQTYRVELHAWAAAPEVLARVNGVTFQGASLRFKEFVDVPGAISAAARVAASSDSAIVFVGNTNEIESEGYDRESMDLTSDQYDLVSAVAKANPRTIVVNLSGSPVTVSPFIQKVPTFVQGWFAGQECGYSIARVLTGETNPSGRLPMSWPKRNEDNPAFANFPCDDNDILRYEEKLRVGYRYYDERDAPVPQFPFGFGLSYTTFALTGLEAARTRFGRPEDIRVELSVRLSNTGSRDGKTVVQIYVGYDGGKLDHPHQPRPVKELRAYRKVEVAHLGHEDVEFVLDKYAFSFFDTAAGSWKVQPGTYSIHAAFSAADVVQTVKLSLPPCDMPYWKGT</sequence>
<comment type="catalytic activity">
    <reaction evidence="1 10">
        <text>Hydrolysis of terminal, non-reducing beta-D-glucosyl residues with release of beta-D-glucose.</text>
        <dbReference type="EC" id="3.2.1.21"/>
    </reaction>
</comment>
<dbReference type="EC" id="3.2.1.21" evidence="4 10"/>
<dbReference type="SUPFAM" id="SSF52279">
    <property type="entry name" value="Beta-D-glucan exohydrolase, C-terminal domain"/>
    <property type="match status" value="1"/>
</dbReference>
<dbReference type="PROSITE" id="PS00775">
    <property type="entry name" value="GLYCOSYL_HYDROL_F3"/>
    <property type="match status" value="1"/>
</dbReference>
<evidence type="ECO:0000256" key="8">
    <source>
        <dbReference type="ARBA" id="ARBA00023295"/>
    </source>
</evidence>
<dbReference type="GO" id="GO:0009251">
    <property type="term" value="P:glucan catabolic process"/>
    <property type="evidence" value="ECO:0007669"/>
    <property type="project" value="TreeGrafter"/>
</dbReference>
<dbReference type="InterPro" id="IPR013783">
    <property type="entry name" value="Ig-like_fold"/>
</dbReference>
<dbReference type="Gene3D" id="3.40.50.1700">
    <property type="entry name" value="Glycoside hydrolase family 3 C-terminal domain"/>
    <property type="match status" value="1"/>
</dbReference>
<dbReference type="InterPro" id="IPR036962">
    <property type="entry name" value="Glyco_hydro_3_N_sf"/>
</dbReference>
<dbReference type="InterPro" id="IPR036881">
    <property type="entry name" value="Glyco_hydro_3_C_sf"/>
</dbReference>
<organism evidence="12 13">
    <name type="scientific">Plectosphaerella plurivora</name>
    <dbReference type="NCBI Taxonomy" id="936078"/>
    <lineage>
        <taxon>Eukaryota</taxon>
        <taxon>Fungi</taxon>
        <taxon>Dikarya</taxon>
        <taxon>Ascomycota</taxon>
        <taxon>Pezizomycotina</taxon>
        <taxon>Sordariomycetes</taxon>
        <taxon>Hypocreomycetidae</taxon>
        <taxon>Glomerellales</taxon>
        <taxon>Plectosphaerellaceae</taxon>
        <taxon>Plectosphaerella</taxon>
    </lineage>
</organism>
<dbReference type="PROSITE" id="PS51820">
    <property type="entry name" value="PA14"/>
    <property type="match status" value="1"/>
</dbReference>
<dbReference type="Gene3D" id="3.20.20.300">
    <property type="entry name" value="Glycoside hydrolase, family 3, N-terminal domain"/>
    <property type="match status" value="1"/>
</dbReference>
<dbReference type="OrthoDB" id="47059at2759"/>
<dbReference type="InterPro" id="IPR037524">
    <property type="entry name" value="PA14/GLEYA"/>
</dbReference>
<evidence type="ECO:0000256" key="4">
    <source>
        <dbReference type="ARBA" id="ARBA00012744"/>
    </source>
</evidence>
<evidence type="ECO:0000259" key="11">
    <source>
        <dbReference type="PROSITE" id="PS51820"/>
    </source>
</evidence>
<gene>
    <name evidence="12" type="ORF">F5X68DRAFT_252105</name>
</gene>
<proteinExistence type="inferred from homology"/>
<dbReference type="AlphaFoldDB" id="A0A9P8UZQ1"/>
<dbReference type="SUPFAM" id="SSF56988">
    <property type="entry name" value="Anthrax protective antigen"/>
    <property type="match status" value="1"/>
</dbReference>
<dbReference type="GO" id="GO:0008422">
    <property type="term" value="F:beta-glucosidase activity"/>
    <property type="evidence" value="ECO:0007669"/>
    <property type="project" value="UniProtKB-EC"/>
</dbReference>
<evidence type="ECO:0000313" key="12">
    <source>
        <dbReference type="EMBL" id="KAH6661792.1"/>
    </source>
</evidence>
<evidence type="ECO:0000256" key="1">
    <source>
        <dbReference type="ARBA" id="ARBA00000448"/>
    </source>
</evidence>
<evidence type="ECO:0000256" key="3">
    <source>
        <dbReference type="ARBA" id="ARBA00005336"/>
    </source>
</evidence>
<dbReference type="InterPro" id="IPR002772">
    <property type="entry name" value="Glyco_hydro_3_C"/>
</dbReference>
<evidence type="ECO:0000256" key="5">
    <source>
        <dbReference type="ARBA" id="ARBA00022801"/>
    </source>
</evidence>
<feature type="domain" description="PA14" evidence="11">
    <location>
        <begin position="406"/>
        <end position="563"/>
    </location>
</feature>
<dbReference type="Proteomes" id="UP000770015">
    <property type="component" value="Unassembled WGS sequence"/>
</dbReference>